<dbReference type="VEuPathDB" id="FungiDB:ASPVEDRAFT_28448"/>
<dbReference type="RefSeq" id="XP_040667573.1">
    <property type="nucleotide sequence ID" value="XM_040810111.1"/>
</dbReference>
<evidence type="ECO:0000313" key="1">
    <source>
        <dbReference type="EMBL" id="OJJ01811.1"/>
    </source>
</evidence>
<sequence length="235" mass="26870">MTLRHIIRDILRPLCILIENTLEKTPAAQKLRRLQHRLFGLTVTEWRMLNIYLSCRETMDTGVQRQGWISAEITRLEEKLSGLEFNESDPEIVELAIEWWEMCEEGIENMDFCDQTLGLLREAQRGLAHTPVYRGLYDTRGKKGMGHWSSWLRARCAKAGGCCGRPCQCCRRERDHLFKMWRGHCTDACRCCMEHAGVDVSAGSLDCTPGLAFDIGPGKEHKEGRMLVKSLVWGG</sequence>
<dbReference type="OrthoDB" id="4503755at2759"/>
<gene>
    <name evidence="1" type="ORF">ASPVEDRAFT_28448</name>
</gene>
<dbReference type="EMBL" id="KV878128">
    <property type="protein sequence ID" value="OJJ01811.1"/>
    <property type="molecule type" value="Genomic_DNA"/>
</dbReference>
<name>A0A1L9PJZ3_ASPVE</name>
<dbReference type="GeneID" id="63725622"/>
<organism evidence="1 2">
    <name type="scientific">Aspergillus versicolor CBS 583.65</name>
    <dbReference type="NCBI Taxonomy" id="1036611"/>
    <lineage>
        <taxon>Eukaryota</taxon>
        <taxon>Fungi</taxon>
        <taxon>Dikarya</taxon>
        <taxon>Ascomycota</taxon>
        <taxon>Pezizomycotina</taxon>
        <taxon>Eurotiomycetes</taxon>
        <taxon>Eurotiomycetidae</taxon>
        <taxon>Eurotiales</taxon>
        <taxon>Aspergillaceae</taxon>
        <taxon>Aspergillus</taxon>
        <taxon>Aspergillus subgen. Nidulantes</taxon>
    </lineage>
</organism>
<dbReference type="Proteomes" id="UP000184073">
    <property type="component" value="Unassembled WGS sequence"/>
</dbReference>
<evidence type="ECO:0000313" key="2">
    <source>
        <dbReference type="Proteomes" id="UP000184073"/>
    </source>
</evidence>
<reference evidence="2" key="1">
    <citation type="journal article" date="2017" name="Genome Biol.">
        <title>Comparative genomics reveals high biological diversity and specific adaptations in the industrially and medically important fungal genus Aspergillus.</title>
        <authorList>
            <person name="de Vries R.P."/>
            <person name="Riley R."/>
            <person name="Wiebenga A."/>
            <person name="Aguilar-Osorio G."/>
            <person name="Amillis S."/>
            <person name="Uchima C.A."/>
            <person name="Anderluh G."/>
            <person name="Asadollahi M."/>
            <person name="Askin M."/>
            <person name="Barry K."/>
            <person name="Battaglia E."/>
            <person name="Bayram O."/>
            <person name="Benocci T."/>
            <person name="Braus-Stromeyer S.A."/>
            <person name="Caldana C."/>
            <person name="Canovas D."/>
            <person name="Cerqueira G.C."/>
            <person name="Chen F."/>
            <person name="Chen W."/>
            <person name="Choi C."/>
            <person name="Clum A."/>
            <person name="Dos Santos R.A."/>
            <person name="Damasio A.R."/>
            <person name="Diallinas G."/>
            <person name="Emri T."/>
            <person name="Fekete E."/>
            <person name="Flipphi M."/>
            <person name="Freyberg S."/>
            <person name="Gallo A."/>
            <person name="Gournas C."/>
            <person name="Habgood R."/>
            <person name="Hainaut M."/>
            <person name="Harispe M.L."/>
            <person name="Henrissat B."/>
            <person name="Hilden K.S."/>
            <person name="Hope R."/>
            <person name="Hossain A."/>
            <person name="Karabika E."/>
            <person name="Karaffa L."/>
            <person name="Karanyi Z."/>
            <person name="Krasevec N."/>
            <person name="Kuo A."/>
            <person name="Kusch H."/>
            <person name="LaButti K."/>
            <person name="Lagendijk E.L."/>
            <person name="Lapidus A."/>
            <person name="Levasseur A."/>
            <person name="Lindquist E."/>
            <person name="Lipzen A."/>
            <person name="Logrieco A.F."/>
            <person name="MacCabe A."/>
            <person name="Maekelae M.R."/>
            <person name="Malavazi I."/>
            <person name="Melin P."/>
            <person name="Meyer V."/>
            <person name="Mielnichuk N."/>
            <person name="Miskei M."/>
            <person name="Molnar A.P."/>
            <person name="Mule G."/>
            <person name="Ngan C.Y."/>
            <person name="Orejas M."/>
            <person name="Orosz E."/>
            <person name="Ouedraogo J.P."/>
            <person name="Overkamp K.M."/>
            <person name="Park H.-S."/>
            <person name="Perrone G."/>
            <person name="Piumi F."/>
            <person name="Punt P.J."/>
            <person name="Ram A.F."/>
            <person name="Ramon A."/>
            <person name="Rauscher S."/>
            <person name="Record E."/>
            <person name="Riano-Pachon D.M."/>
            <person name="Robert V."/>
            <person name="Roehrig J."/>
            <person name="Ruller R."/>
            <person name="Salamov A."/>
            <person name="Salih N.S."/>
            <person name="Samson R.A."/>
            <person name="Sandor E."/>
            <person name="Sanguinetti M."/>
            <person name="Schuetze T."/>
            <person name="Sepcic K."/>
            <person name="Shelest E."/>
            <person name="Sherlock G."/>
            <person name="Sophianopoulou V."/>
            <person name="Squina F.M."/>
            <person name="Sun H."/>
            <person name="Susca A."/>
            <person name="Todd R.B."/>
            <person name="Tsang A."/>
            <person name="Unkles S.E."/>
            <person name="van de Wiele N."/>
            <person name="van Rossen-Uffink D."/>
            <person name="Oliveira J.V."/>
            <person name="Vesth T.C."/>
            <person name="Visser J."/>
            <person name="Yu J.-H."/>
            <person name="Zhou M."/>
            <person name="Andersen M.R."/>
            <person name="Archer D.B."/>
            <person name="Baker S.E."/>
            <person name="Benoit I."/>
            <person name="Brakhage A.A."/>
            <person name="Braus G.H."/>
            <person name="Fischer R."/>
            <person name="Frisvad J.C."/>
            <person name="Goldman G.H."/>
            <person name="Houbraken J."/>
            <person name="Oakley B."/>
            <person name="Pocsi I."/>
            <person name="Scazzocchio C."/>
            <person name="Seiboth B."/>
            <person name="vanKuyk P.A."/>
            <person name="Wortman J."/>
            <person name="Dyer P.S."/>
            <person name="Grigoriev I.V."/>
        </authorList>
    </citation>
    <scope>NUCLEOTIDE SEQUENCE [LARGE SCALE GENOMIC DNA]</scope>
    <source>
        <strain evidence="2">CBS 583.65</strain>
    </source>
</reference>
<accession>A0A1L9PJZ3</accession>
<dbReference type="AlphaFoldDB" id="A0A1L9PJZ3"/>
<dbReference type="STRING" id="1036611.A0A1L9PJZ3"/>
<protein>
    <submittedName>
        <fullName evidence="1">Uncharacterized protein</fullName>
    </submittedName>
</protein>
<keyword evidence="2" id="KW-1185">Reference proteome</keyword>
<proteinExistence type="predicted"/>